<organism evidence="1">
    <name type="scientific">uncultured delta proteobacterium</name>
    <dbReference type="NCBI Taxonomy" id="34034"/>
    <lineage>
        <taxon>Bacteria</taxon>
        <taxon>Deltaproteobacteria</taxon>
        <taxon>environmental samples</taxon>
    </lineage>
</organism>
<proteinExistence type="predicted"/>
<dbReference type="Gene3D" id="2.160.20.80">
    <property type="entry name" value="E3 ubiquitin-protein ligase SopA"/>
    <property type="match status" value="2"/>
</dbReference>
<dbReference type="EMBL" id="FLUQ01000001">
    <property type="protein sequence ID" value="SBV96172.1"/>
    <property type="molecule type" value="Genomic_DNA"/>
</dbReference>
<accession>A0A212J9Q4</accession>
<reference evidence="1" key="1">
    <citation type="submission" date="2016-04" db="EMBL/GenBank/DDBJ databases">
        <authorList>
            <person name="Evans L.H."/>
            <person name="Alamgir A."/>
            <person name="Owens N."/>
            <person name="Weber N.D."/>
            <person name="Virtaneva K."/>
            <person name="Barbian K."/>
            <person name="Babar A."/>
            <person name="Rosenke K."/>
        </authorList>
    </citation>
    <scope>NUCLEOTIDE SEQUENCE</scope>
    <source>
        <strain evidence="1">86</strain>
    </source>
</reference>
<dbReference type="Pfam" id="PF00805">
    <property type="entry name" value="Pentapeptide"/>
    <property type="match status" value="2"/>
</dbReference>
<dbReference type="SUPFAM" id="SSF141571">
    <property type="entry name" value="Pentapeptide repeat-like"/>
    <property type="match status" value="1"/>
</dbReference>
<sequence length="245" mass="27077">MSHHPFALFFRLTLLAALAALLGGCLGGGSADPYSKRYTAEDINPNPAILNSAIIKGTNLSNLRLQNVVVKDATFLNTTSQGAVFKNVVFDNCRFINAKFDRAVMENVLFQGGILTCEDDPNNIKRRTQFTNSRFVNTILDGTYLENAVFNGADCSIALRNCLQVRAAEPIVTGTDIHLTLERSYFRDMTIAEVRGKSTLTAANCRFEYVRFGGSTFVKTVFAKNIVLGPSPYEQEKRSSRSRGR</sequence>
<name>A0A212J9Q4_9DELT</name>
<evidence type="ECO:0000313" key="1">
    <source>
        <dbReference type="EMBL" id="SBV96172.1"/>
    </source>
</evidence>
<protein>
    <submittedName>
        <fullName evidence="1">Uncharacterized protein</fullName>
    </submittedName>
</protein>
<dbReference type="AlphaFoldDB" id="A0A212J9Q4"/>
<dbReference type="InterPro" id="IPR001646">
    <property type="entry name" value="5peptide_repeat"/>
</dbReference>
<gene>
    <name evidence="1" type="ORF">KL86DPRO_10999</name>
</gene>